<dbReference type="InterPro" id="IPR001387">
    <property type="entry name" value="Cro/C1-type_HTH"/>
</dbReference>
<evidence type="ECO:0000259" key="2">
    <source>
        <dbReference type="PROSITE" id="PS50943"/>
    </source>
</evidence>
<dbReference type="Gene3D" id="1.10.260.40">
    <property type="entry name" value="lambda repressor-like DNA-binding domains"/>
    <property type="match status" value="1"/>
</dbReference>
<accession>A0A0D7EW01</accession>
<gene>
    <name evidence="3" type="ORF">OO17_09005</name>
</gene>
<dbReference type="GO" id="GO:0003677">
    <property type="term" value="F:DNA binding"/>
    <property type="evidence" value="ECO:0007669"/>
    <property type="project" value="UniProtKB-KW"/>
</dbReference>
<dbReference type="Pfam" id="PF01381">
    <property type="entry name" value="HTH_3"/>
    <property type="match status" value="1"/>
</dbReference>
<sequence length="95" mass="10333">MAPAAHPGRLLKRELGARKLSANRLALDLGVPSGRITDILNGRRSITADTAVRLGRYFGNAAQLWLDLQSQYDIAVVERDKGADINRRVRPAAVG</sequence>
<dbReference type="PATRIC" id="fig|1076.23.peg.1141"/>
<evidence type="ECO:0000313" key="3">
    <source>
        <dbReference type="EMBL" id="KIZ44816.1"/>
    </source>
</evidence>
<evidence type="ECO:0000313" key="4">
    <source>
        <dbReference type="Proteomes" id="UP000032515"/>
    </source>
</evidence>
<keyword evidence="1" id="KW-0238">DNA-binding</keyword>
<dbReference type="SMART" id="SM00530">
    <property type="entry name" value="HTH_XRE"/>
    <property type="match status" value="1"/>
</dbReference>
<dbReference type="AlphaFoldDB" id="A0A0D7EW01"/>
<feature type="domain" description="HTH cro/C1-type" evidence="2">
    <location>
        <begin position="11"/>
        <end position="64"/>
    </location>
</feature>
<dbReference type="InterPro" id="IPR013430">
    <property type="entry name" value="Toxin_antidote_HigA"/>
</dbReference>
<protein>
    <submittedName>
        <fullName evidence="3">XRE family transcriptional regulator</fullName>
    </submittedName>
</protein>
<evidence type="ECO:0000256" key="1">
    <source>
        <dbReference type="ARBA" id="ARBA00023125"/>
    </source>
</evidence>
<dbReference type="PANTHER" id="PTHR36924">
    <property type="entry name" value="ANTITOXIN HIGA-1"/>
    <property type="match status" value="1"/>
</dbReference>
<dbReference type="InterPro" id="IPR010982">
    <property type="entry name" value="Lambda_DNA-bd_dom_sf"/>
</dbReference>
<comment type="caution">
    <text evidence="3">The sequence shown here is derived from an EMBL/GenBank/DDBJ whole genome shotgun (WGS) entry which is preliminary data.</text>
</comment>
<dbReference type="OrthoDB" id="3174593at2"/>
<reference evidence="3 4" key="1">
    <citation type="submission" date="2014-11" db="EMBL/GenBank/DDBJ databases">
        <title>Genomics and ecophysiology of heterotrophic nitrogen fixing bacteria isolated from estuarine surface water.</title>
        <authorList>
            <person name="Bentzon-Tilia M."/>
            <person name="Severin I."/>
            <person name="Hansen L.H."/>
            <person name="Riemann L."/>
        </authorList>
    </citation>
    <scope>NUCLEOTIDE SEQUENCE [LARGE SCALE GENOMIC DNA]</scope>
    <source>
        <strain evidence="3 4">BAL398</strain>
    </source>
</reference>
<organism evidence="3 4">
    <name type="scientific">Rhodopseudomonas palustris</name>
    <dbReference type="NCBI Taxonomy" id="1076"/>
    <lineage>
        <taxon>Bacteria</taxon>
        <taxon>Pseudomonadati</taxon>
        <taxon>Pseudomonadota</taxon>
        <taxon>Alphaproteobacteria</taxon>
        <taxon>Hyphomicrobiales</taxon>
        <taxon>Nitrobacteraceae</taxon>
        <taxon>Rhodopseudomonas</taxon>
    </lineage>
</organism>
<dbReference type="CDD" id="cd00093">
    <property type="entry name" value="HTH_XRE"/>
    <property type="match status" value="1"/>
</dbReference>
<dbReference type="PANTHER" id="PTHR36924:SF1">
    <property type="entry name" value="ANTITOXIN HIGA-1"/>
    <property type="match status" value="1"/>
</dbReference>
<dbReference type="RefSeq" id="WP_044408925.1">
    <property type="nucleotide sequence ID" value="NZ_JXXE01000177.1"/>
</dbReference>
<dbReference type="EMBL" id="JXXE01000177">
    <property type="protein sequence ID" value="KIZ44816.1"/>
    <property type="molecule type" value="Genomic_DNA"/>
</dbReference>
<dbReference type="SUPFAM" id="SSF47413">
    <property type="entry name" value="lambda repressor-like DNA-binding domains"/>
    <property type="match status" value="1"/>
</dbReference>
<name>A0A0D7EW01_RHOPL</name>
<dbReference type="PROSITE" id="PS50943">
    <property type="entry name" value="HTH_CROC1"/>
    <property type="match status" value="1"/>
</dbReference>
<feature type="non-terminal residue" evidence="3">
    <location>
        <position position="95"/>
    </location>
</feature>
<proteinExistence type="predicted"/>
<dbReference type="NCBIfam" id="TIGR02607">
    <property type="entry name" value="antidote_HigA"/>
    <property type="match status" value="1"/>
</dbReference>
<dbReference type="Proteomes" id="UP000032515">
    <property type="component" value="Unassembled WGS sequence"/>
</dbReference>